<keyword evidence="6" id="KW-0564">Palmitate</keyword>
<dbReference type="InterPro" id="IPR057336">
    <property type="entry name" value="GerAC_N"/>
</dbReference>
<dbReference type="Pfam" id="PF05504">
    <property type="entry name" value="Spore_GerAC"/>
    <property type="match status" value="1"/>
</dbReference>
<dbReference type="PROSITE" id="PS51257">
    <property type="entry name" value="PROKAR_LIPOPROTEIN"/>
    <property type="match status" value="1"/>
</dbReference>
<evidence type="ECO:0000259" key="8">
    <source>
        <dbReference type="Pfam" id="PF05504"/>
    </source>
</evidence>
<comment type="similarity">
    <text evidence="2">Belongs to the GerABKC lipoprotein family.</text>
</comment>
<evidence type="ECO:0000256" key="1">
    <source>
        <dbReference type="ARBA" id="ARBA00004635"/>
    </source>
</evidence>
<dbReference type="Gene3D" id="3.30.300.210">
    <property type="entry name" value="Nutrient germinant receptor protein C, domain 3"/>
    <property type="match status" value="1"/>
</dbReference>
<dbReference type="InterPro" id="IPR008844">
    <property type="entry name" value="Spore_GerAC-like"/>
</dbReference>
<dbReference type="InterPro" id="IPR046953">
    <property type="entry name" value="Spore_GerAC-like_C"/>
</dbReference>
<gene>
    <name evidence="10" type="ORF">FG383_08200</name>
</gene>
<evidence type="ECO:0000313" key="10">
    <source>
        <dbReference type="EMBL" id="TQR15575.1"/>
    </source>
</evidence>
<comment type="subcellular location">
    <subcellularLocation>
        <location evidence="1">Membrane</location>
        <topology evidence="1">Lipid-anchor</topology>
    </subcellularLocation>
</comment>
<evidence type="ECO:0000313" key="11">
    <source>
        <dbReference type="Proteomes" id="UP000318937"/>
    </source>
</evidence>
<dbReference type="OrthoDB" id="2433998at2"/>
<dbReference type="EMBL" id="VDGG01000014">
    <property type="protein sequence ID" value="TQR15575.1"/>
    <property type="molecule type" value="Genomic_DNA"/>
</dbReference>
<comment type="caution">
    <text evidence="10">The sequence shown here is derived from an EMBL/GenBank/DDBJ whole genome shotgun (WGS) entry which is preliminary data.</text>
</comment>
<dbReference type="GO" id="GO:0009847">
    <property type="term" value="P:spore germination"/>
    <property type="evidence" value="ECO:0007669"/>
    <property type="project" value="InterPro"/>
</dbReference>
<protein>
    <submittedName>
        <fullName evidence="10">Ger(X)C family spore germination protein</fullName>
    </submittedName>
</protein>
<proteinExistence type="inferred from homology"/>
<dbReference type="NCBIfam" id="TIGR02887">
    <property type="entry name" value="spore_ger_x_C"/>
    <property type="match status" value="1"/>
</dbReference>
<evidence type="ECO:0000256" key="7">
    <source>
        <dbReference type="ARBA" id="ARBA00023288"/>
    </source>
</evidence>
<dbReference type="InterPro" id="IPR038501">
    <property type="entry name" value="Spore_GerAC_C_sf"/>
</dbReference>
<dbReference type="AlphaFoldDB" id="A0A544TDR7"/>
<accession>A0A544TDR7</accession>
<evidence type="ECO:0000259" key="9">
    <source>
        <dbReference type="Pfam" id="PF25198"/>
    </source>
</evidence>
<keyword evidence="4" id="KW-0732">Signal</keyword>
<keyword evidence="5" id="KW-0472">Membrane</keyword>
<dbReference type="Pfam" id="PF25198">
    <property type="entry name" value="Spore_GerAC_N"/>
    <property type="match status" value="1"/>
</dbReference>
<evidence type="ECO:0000256" key="5">
    <source>
        <dbReference type="ARBA" id="ARBA00023136"/>
    </source>
</evidence>
<feature type="domain" description="Spore germination protein N-terminal" evidence="9">
    <location>
        <begin position="30"/>
        <end position="201"/>
    </location>
</feature>
<evidence type="ECO:0000256" key="2">
    <source>
        <dbReference type="ARBA" id="ARBA00007886"/>
    </source>
</evidence>
<keyword evidence="11" id="KW-1185">Reference proteome</keyword>
<reference evidence="10 11" key="1">
    <citation type="submission" date="2019-05" db="EMBL/GenBank/DDBJ databases">
        <title>Psychrobacillus vulpis sp. nov., a new species isolated from feces of a red fox that inhabits in The Tablas de Daimiel Natural Park, Albacete, Spain.</title>
        <authorList>
            <person name="Rodriguez M."/>
            <person name="Reina J.C."/>
            <person name="Bejar V."/>
            <person name="Llamas I."/>
        </authorList>
    </citation>
    <scope>NUCLEOTIDE SEQUENCE [LARGE SCALE GENOMIC DNA]</scope>
    <source>
        <strain evidence="10 11">NHI-2</strain>
    </source>
</reference>
<dbReference type="GO" id="GO:0016020">
    <property type="term" value="C:membrane"/>
    <property type="evidence" value="ECO:0007669"/>
    <property type="project" value="UniProtKB-SubCell"/>
</dbReference>
<dbReference type="PANTHER" id="PTHR35789">
    <property type="entry name" value="SPORE GERMINATION PROTEIN B3"/>
    <property type="match status" value="1"/>
</dbReference>
<evidence type="ECO:0000256" key="3">
    <source>
        <dbReference type="ARBA" id="ARBA00022544"/>
    </source>
</evidence>
<feature type="domain" description="Spore germination GerAC-like C-terminal" evidence="8">
    <location>
        <begin position="225"/>
        <end position="371"/>
    </location>
</feature>
<dbReference type="Proteomes" id="UP000318937">
    <property type="component" value="Unassembled WGS sequence"/>
</dbReference>
<organism evidence="10 11">
    <name type="scientific">Psychrobacillus soli</name>
    <dbReference type="NCBI Taxonomy" id="1543965"/>
    <lineage>
        <taxon>Bacteria</taxon>
        <taxon>Bacillati</taxon>
        <taxon>Bacillota</taxon>
        <taxon>Bacilli</taxon>
        <taxon>Bacillales</taxon>
        <taxon>Bacillaceae</taxon>
        <taxon>Psychrobacillus</taxon>
    </lineage>
</organism>
<sequence>MKHRFKNYKVIVVAAMYFSCVFVLAGCGFKDIDKRVFVTGIGIDPAEKEEGGYKVTLKLSLPVASIKSSTGPNYEYLVYEGETLAEAIRILETHTDKILEFGHTKIIVINEELLQENMKDFMDYFVRRSDIQLIAWVAAAKTSAESILRVEPSAESAVSSTLVNFFGSNGTESPFITSTFLYEFRRDMLSDGVDAVLPLVEATEDKKELIVNKSLVVKEKSKPFELTAEQSKYYNTLLNGMSGFSYKAEKEDLTFVINMEKTTVHYKVIMDDGKPTSIKMNVKMIGVIGQSNKNLALNNLKEYDKIAAEAVKKKITDFLTTVQEKNLDPIGFGLRYRTMMLYDKNTISEWQKAYPDLPFDVSVDVALKGTGAIE</sequence>
<name>A0A544TDR7_9BACI</name>
<evidence type="ECO:0000256" key="4">
    <source>
        <dbReference type="ARBA" id="ARBA00022729"/>
    </source>
</evidence>
<keyword evidence="7" id="KW-0449">Lipoprotein</keyword>
<dbReference type="PANTHER" id="PTHR35789:SF1">
    <property type="entry name" value="SPORE GERMINATION PROTEIN B3"/>
    <property type="match status" value="1"/>
</dbReference>
<keyword evidence="3" id="KW-0309">Germination</keyword>
<dbReference type="RefSeq" id="WP_142606769.1">
    <property type="nucleotide sequence ID" value="NZ_VDGG01000014.1"/>
</dbReference>
<evidence type="ECO:0000256" key="6">
    <source>
        <dbReference type="ARBA" id="ARBA00023139"/>
    </source>
</evidence>